<evidence type="ECO:0000256" key="8">
    <source>
        <dbReference type="ARBA" id="ARBA00022777"/>
    </source>
</evidence>
<keyword evidence="6" id="KW-0732">Signal</keyword>
<dbReference type="AlphaFoldDB" id="A0AAD7M3Q8"/>
<evidence type="ECO:0000313" key="18">
    <source>
        <dbReference type="EMBL" id="KAJ7969152.1"/>
    </source>
</evidence>
<dbReference type="GO" id="GO:0005524">
    <property type="term" value="F:ATP binding"/>
    <property type="evidence" value="ECO:0007669"/>
    <property type="project" value="UniProtKB-UniRule"/>
</dbReference>
<evidence type="ECO:0000256" key="14">
    <source>
        <dbReference type="ARBA" id="ARBA00048679"/>
    </source>
</evidence>
<evidence type="ECO:0000256" key="2">
    <source>
        <dbReference type="ARBA" id="ARBA00012513"/>
    </source>
</evidence>
<keyword evidence="12" id="KW-0325">Glycoprotein</keyword>
<comment type="subcellular location">
    <subcellularLocation>
        <location evidence="1">Membrane</location>
        <topology evidence="1">Single-pass type I membrane protein</topology>
    </subcellularLocation>
</comment>
<keyword evidence="19" id="KW-1185">Reference proteome</keyword>
<evidence type="ECO:0000256" key="6">
    <source>
        <dbReference type="ARBA" id="ARBA00022729"/>
    </source>
</evidence>
<keyword evidence="10" id="KW-1133">Transmembrane helix</keyword>
<keyword evidence="5" id="KW-0812">Transmembrane</keyword>
<proteinExistence type="inferred from homology"/>
<dbReference type="InterPro" id="IPR011009">
    <property type="entry name" value="Kinase-like_dom_sf"/>
</dbReference>
<dbReference type="Gene3D" id="1.10.510.10">
    <property type="entry name" value="Transferase(Phosphotransferase) domain 1"/>
    <property type="match status" value="1"/>
</dbReference>
<dbReference type="InterPro" id="IPR008271">
    <property type="entry name" value="Ser/Thr_kinase_AS"/>
</dbReference>
<dbReference type="FunFam" id="1.10.510.10:FF:001023">
    <property type="entry name" value="Os07g0541700 protein"/>
    <property type="match status" value="1"/>
</dbReference>
<evidence type="ECO:0000256" key="13">
    <source>
        <dbReference type="ARBA" id="ARBA00047899"/>
    </source>
</evidence>
<dbReference type="Gene3D" id="3.30.200.20">
    <property type="entry name" value="Phosphorylase Kinase, domain 1"/>
    <property type="match status" value="1"/>
</dbReference>
<evidence type="ECO:0000256" key="4">
    <source>
        <dbReference type="ARBA" id="ARBA00022679"/>
    </source>
</evidence>
<dbReference type="SUPFAM" id="SSF56112">
    <property type="entry name" value="Protein kinase-like (PK-like)"/>
    <property type="match status" value="1"/>
</dbReference>
<evidence type="ECO:0000256" key="7">
    <source>
        <dbReference type="ARBA" id="ARBA00022741"/>
    </source>
</evidence>
<organism evidence="18 19">
    <name type="scientific">Quillaja saponaria</name>
    <name type="common">Soap bark tree</name>
    <dbReference type="NCBI Taxonomy" id="32244"/>
    <lineage>
        <taxon>Eukaryota</taxon>
        <taxon>Viridiplantae</taxon>
        <taxon>Streptophyta</taxon>
        <taxon>Embryophyta</taxon>
        <taxon>Tracheophyta</taxon>
        <taxon>Spermatophyta</taxon>
        <taxon>Magnoliopsida</taxon>
        <taxon>eudicotyledons</taxon>
        <taxon>Gunneridae</taxon>
        <taxon>Pentapetalae</taxon>
        <taxon>rosids</taxon>
        <taxon>fabids</taxon>
        <taxon>Fabales</taxon>
        <taxon>Quillajaceae</taxon>
        <taxon>Quillaja</taxon>
    </lineage>
</organism>
<keyword evidence="4" id="KW-0808">Transferase</keyword>
<dbReference type="PROSITE" id="PS00107">
    <property type="entry name" value="PROTEIN_KINASE_ATP"/>
    <property type="match status" value="1"/>
</dbReference>
<dbReference type="SMART" id="SM00220">
    <property type="entry name" value="S_TKc"/>
    <property type="match status" value="1"/>
</dbReference>
<dbReference type="PIRSF" id="PIRSF000654">
    <property type="entry name" value="Integrin-linked_kinase"/>
    <property type="match status" value="1"/>
</dbReference>
<sequence length="230" mass="25526">MSKKITNSFTEEVGRGGFGKVYKGKLPNGCLVAVKLLDASKRNGEGFVNEVSSISRTSHVNIVILLGFCLEGNRKALIYEFVPNGSLANFIYNDRMTPNNTSPPLSWEKLQQIALGIVRGLEYLHQGCNARILHLDIKPQNILLDENFSPKIADLGLAKLCQGRDSITSMMLARGTLGYIAPEGWYRSFGISNKSDVYSYGMMILEMAEGRKNLNTEASHSSLLYFPQRI</sequence>
<keyword evidence="11" id="KW-0472">Membrane</keyword>
<dbReference type="InterPro" id="IPR000719">
    <property type="entry name" value="Prot_kinase_dom"/>
</dbReference>
<evidence type="ECO:0000259" key="17">
    <source>
        <dbReference type="PROSITE" id="PS50011"/>
    </source>
</evidence>
<comment type="catalytic activity">
    <reaction evidence="13">
        <text>L-threonyl-[protein] + ATP = O-phospho-L-threonyl-[protein] + ADP + H(+)</text>
        <dbReference type="Rhea" id="RHEA:46608"/>
        <dbReference type="Rhea" id="RHEA-COMP:11060"/>
        <dbReference type="Rhea" id="RHEA-COMP:11605"/>
        <dbReference type="ChEBI" id="CHEBI:15378"/>
        <dbReference type="ChEBI" id="CHEBI:30013"/>
        <dbReference type="ChEBI" id="CHEBI:30616"/>
        <dbReference type="ChEBI" id="CHEBI:61977"/>
        <dbReference type="ChEBI" id="CHEBI:456216"/>
        <dbReference type="EC" id="2.7.11.1"/>
    </reaction>
</comment>
<evidence type="ECO:0000256" key="5">
    <source>
        <dbReference type="ARBA" id="ARBA00022692"/>
    </source>
</evidence>
<dbReference type="PANTHER" id="PTHR27009">
    <property type="entry name" value="RUST RESISTANCE KINASE LR10-RELATED"/>
    <property type="match status" value="1"/>
</dbReference>
<dbReference type="Proteomes" id="UP001163823">
    <property type="component" value="Chromosome 5"/>
</dbReference>
<reference evidence="18" key="1">
    <citation type="journal article" date="2023" name="Science">
        <title>Elucidation of the pathway for biosynthesis of saponin adjuvants from the soapbark tree.</title>
        <authorList>
            <person name="Reed J."/>
            <person name="Orme A."/>
            <person name="El-Demerdash A."/>
            <person name="Owen C."/>
            <person name="Martin L.B.B."/>
            <person name="Misra R.C."/>
            <person name="Kikuchi S."/>
            <person name="Rejzek M."/>
            <person name="Martin A.C."/>
            <person name="Harkess A."/>
            <person name="Leebens-Mack J."/>
            <person name="Louveau T."/>
            <person name="Stephenson M.J."/>
            <person name="Osbourn A."/>
        </authorList>
    </citation>
    <scope>NUCLEOTIDE SEQUENCE</scope>
    <source>
        <strain evidence="18">S10</strain>
    </source>
</reference>
<keyword evidence="9 15" id="KW-0067">ATP-binding</keyword>
<keyword evidence="18" id="KW-0675">Receptor</keyword>
<evidence type="ECO:0000256" key="15">
    <source>
        <dbReference type="PROSITE-ProRule" id="PRU10141"/>
    </source>
</evidence>
<accession>A0AAD7M3Q8</accession>
<evidence type="ECO:0000256" key="16">
    <source>
        <dbReference type="RuleBase" id="RU000304"/>
    </source>
</evidence>
<evidence type="ECO:0000256" key="11">
    <source>
        <dbReference type="ARBA" id="ARBA00023136"/>
    </source>
</evidence>
<protein>
    <recommendedName>
        <fullName evidence="2">non-specific serine/threonine protein kinase</fullName>
        <ecNumber evidence="2">2.7.11.1</ecNumber>
    </recommendedName>
</protein>
<dbReference type="InterPro" id="IPR017441">
    <property type="entry name" value="Protein_kinase_ATP_BS"/>
</dbReference>
<dbReference type="PROSITE" id="PS50011">
    <property type="entry name" value="PROTEIN_KINASE_DOM"/>
    <property type="match status" value="1"/>
</dbReference>
<keyword evidence="7 15" id="KW-0547">Nucleotide-binding</keyword>
<comment type="similarity">
    <text evidence="16">Belongs to the protein kinase superfamily.</text>
</comment>
<dbReference type="InterPro" id="IPR045874">
    <property type="entry name" value="LRK10/LRL21-25-like"/>
</dbReference>
<feature type="domain" description="Protein kinase" evidence="17">
    <location>
        <begin position="7"/>
        <end position="230"/>
    </location>
</feature>
<comment type="catalytic activity">
    <reaction evidence="14">
        <text>L-seryl-[protein] + ATP = O-phospho-L-seryl-[protein] + ADP + H(+)</text>
        <dbReference type="Rhea" id="RHEA:17989"/>
        <dbReference type="Rhea" id="RHEA-COMP:9863"/>
        <dbReference type="Rhea" id="RHEA-COMP:11604"/>
        <dbReference type="ChEBI" id="CHEBI:15378"/>
        <dbReference type="ChEBI" id="CHEBI:29999"/>
        <dbReference type="ChEBI" id="CHEBI:30616"/>
        <dbReference type="ChEBI" id="CHEBI:83421"/>
        <dbReference type="ChEBI" id="CHEBI:456216"/>
        <dbReference type="EC" id="2.7.11.1"/>
    </reaction>
</comment>
<evidence type="ECO:0000256" key="1">
    <source>
        <dbReference type="ARBA" id="ARBA00004479"/>
    </source>
</evidence>
<dbReference type="EC" id="2.7.11.1" evidence="2"/>
<evidence type="ECO:0000256" key="3">
    <source>
        <dbReference type="ARBA" id="ARBA00022527"/>
    </source>
</evidence>
<dbReference type="EMBL" id="JARAOO010000005">
    <property type="protein sequence ID" value="KAJ7969152.1"/>
    <property type="molecule type" value="Genomic_DNA"/>
</dbReference>
<evidence type="ECO:0000256" key="9">
    <source>
        <dbReference type="ARBA" id="ARBA00022840"/>
    </source>
</evidence>
<dbReference type="Pfam" id="PF00069">
    <property type="entry name" value="Pkinase"/>
    <property type="match status" value="1"/>
</dbReference>
<dbReference type="GO" id="GO:0016020">
    <property type="term" value="C:membrane"/>
    <property type="evidence" value="ECO:0007669"/>
    <property type="project" value="UniProtKB-SubCell"/>
</dbReference>
<dbReference type="PROSITE" id="PS00108">
    <property type="entry name" value="PROTEIN_KINASE_ST"/>
    <property type="match status" value="1"/>
</dbReference>
<name>A0AAD7M3Q8_QUISA</name>
<dbReference type="GO" id="GO:0004674">
    <property type="term" value="F:protein serine/threonine kinase activity"/>
    <property type="evidence" value="ECO:0007669"/>
    <property type="project" value="UniProtKB-KW"/>
</dbReference>
<comment type="caution">
    <text evidence="18">The sequence shown here is derived from an EMBL/GenBank/DDBJ whole genome shotgun (WGS) entry which is preliminary data.</text>
</comment>
<keyword evidence="3 16" id="KW-0723">Serine/threonine-protein kinase</keyword>
<evidence type="ECO:0000256" key="10">
    <source>
        <dbReference type="ARBA" id="ARBA00022989"/>
    </source>
</evidence>
<gene>
    <name evidence="18" type="ORF">O6P43_013153</name>
</gene>
<dbReference type="KEGG" id="qsa:O6P43_013153"/>
<evidence type="ECO:0000256" key="12">
    <source>
        <dbReference type="ARBA" id="ARBA00023180"/>
    </source>
</evidence>
<evidence type="ECO:0000313" key="19">
    <source>
        <dbReference type="Proteomes" id="UP001163823"/>
    </source>
</evidence>
<feature type="binding site" evidence="15">
    <location>
        <position position="35"/>
    </location>
    <ligand>
        <name>ATP</name>
        <dbReference type="ChEBI" id="CHEBI:30616"/>
    </ligand>
</feature>
<keyword evidence="8 18" id="KW-0418">Kinase</keyword>